<protein>
    <recommendedName>
        <fullName evidence="1">F-box domain-containing protein</fullName>
    </recommendedName>
</protein>
<dbReference type="Proteomes" id="UP000815677">
    <property type="component" value="Unassembled WGS sequence"/>
</dbReference>
<dbReference type="SUPFAM" id="SSF81383">
    <property type="entry name" value="F-box domain"/>
    <property type="match status" value="1"/>
</dbReference>
<evidence type="ECO:0000313" key="2">
    <source>
        <dbReference type="EMBL" id="GAT44238.1"/>
    </source>
</evidence>
<evidence type="ECO:0000259" key="1">
    <source>
        <dbReference type="Pfam" id="PF12937"/>
    </source>
</evidence>
<name>A0ABQ0KZK1_MYCCL</name>
<accession>A0ABQ0KZK1</accession>
<evidence type="ECO:0000313" key="3">
    <source>
        <dbReference type="Proteomes" id="UP000815677"/>
    </source>
</evidence>
<keyword evidence="3" id="KW-1185">Reference proteome</keyword>
<sequence length="436" mass="49337">MDCTTQASRQAVRNRIVEIDIQLAQLELLRSEKATLESMLSEFHYPILTLPREITGEIFSHYLPVYPACPPLGGEGSPTQLAAVCRAWRDIVLGNPALWRAIKFEGTTTTRSLGRQELIRTWLVRSQNMPLSIQFHPPASQRSDESTFNLFFLLLGHSPRWQSISFALLPEWDPDDPVHQQLAFPQWNNMRMPLLVGLELSFAKFEESDPSPALLPASFDAPRLRGIDLRLTWGRGLSQQFKCTSWATLTALRLVGVYPTDASRVLRETKSLACCRLLFRHYVDEFEAPLNSAKLLLPALQSLVISEYDSMGERSEIVSACLSSLVLPRLRILAIHEWYLEDLSGEEDVDVANTATSLGTLLEKWKPNHVNSQQITSKLHRLYITASGLGTNAERRQNHLASAISEEVFFPKVSGNEEWEAPESVWSSRWVVEENE</sequence>
<dbReference type="InterPro" id="IPR036047">
    <property type="entry name" value="F-box-like_dom_sf"/>
</dbReference>
<feature type="domain" description="F-box" evidence="1">
    <location>
        <begin position="47"/>
        <end position="103"/>
    </location>
</feature>
<dbReference type="EMBL" id="DF839592">
    <property type="protein sequence ID" value="GAT44238.1"/>
    <property type="molecule type" value="Genomic_DNA"/>
</dbReference>
<proteinExistence type="predicted"/>
<organism evidence="2 3">
    <name type="scientific">Mycena chlorophos</name>
    <name type="common">Agaric fungus</name>
    <name type="synonym">Agaricus chlorophos</name>
    <dbReference type="NCBI Taxonomy" id="658473"/>
    <lineage>
        <taxon>Eukaryota</taxon>
        <taxon>Fungi</taxon>
        <taxon>Dikarya</taxon>
        <taxon>Basidiomycota</taxon>
        <taxon>Agaricomycotina</taxon>
        <taxon>Agaricomycetes</taxon>
        <taxon>Agaricomycetidae</taxon>
        <taxon>Agaricales</taxon>
        <taxon>Marasmiineae</taxon>
        <taxon>Mycenaceae</taxon>
        <taxon>Mycena</taxon>
    </lineage>
</organism>
<reference evidence="2" key="1">
    <citation type="submission" date="2014-09" db="EMBL/GenBank/DDBJ databases">
        <title>Genome sequence of the luminous mushroom Mycena chlorophos for searching fungal bioluminescence genes.</title>
        <authorList>
            <person name="Tanaka Y."/>
            <person name="Kasuga D."/>
            <person name="Oba Y."/>
            <person name="Hase S."/>
            <person name="Sato K."/>
            <person name="Oba Y."/>
            <person name="Sakakibara Y."/>
        </authorList>
    </citation>
    <scope>NUCLEOTIDE SEQUENCE</scope>
</reference>
<gene>
    <name evidence="2" type="ORF">MCHLO_01876</name>
</gene>
<dbReference type="Gene3D" id="1.20.1280.50">
    <property type="match status" value="1"/>
</dbReference>
<dbReference type="Pfam" id="PF12937">
    <property type="entry name" value="F-box-like"/>
    <property type="match status" value="1"/>
</dbReference>
<dbReference type="InterPro" id="IPR001810">
    <property type="entry name" value="F-box_dom"/>
</dbReference>